<accession>A0A8S5PEP0</accession>
<dbReference type="EMBL" id="BK015403">
    <property type="protein sequence ID" value="DAE05085.1"/>
    <property type="molecule type" value="Genomic_DNA"/>
</dbReference>
<dbReference type="Pfam" id="PF12668">
    <property type="entry name" value="DUF3791"/>
    <property type="match status" value="1"/>
</dbReference>
<organism evidence="1">
    <name type="scientific">Siphoviridae sp. ctvNP11</name>
    <dbReference type="NCBI Taxonomy" id="2825721"/>
    <lineage>
        <taxon>Viruses</taxon>
        <taxon>Duplodnaviria</taxon>
        <taxon>Heunggongvirae</taxon>
        <taxon>Uroviricota</taxon>
        <taxon>Caudoviricetes</taxon>
    </lineage>
</organism>
<proteinExistence type="predicted"/>
<reference evidence="1" key="1">
    <citation type="journal article" date="2021" name="Proc. Natl. Acad. Sci. U.S.A.">
        <title>A Catalog of Tens of Thousands of Viruses from Human Metagenomes Reveals Hidden Associations with Chronic Diseases.</title>
        <authorList>
            <person name="Tisza M.J."/>
            <person name="Buck C.B."/>
        </authorList>
    </citation>
    <scope>NUCLEOTIDE SEQUENCE</scope>
    <source>
        <strain evidence="1">CtvNP11</strain>
    </source>
</reference>
<evidence type="ECO:0000313" key="1">
    <source>
        <dbReference type="EMBL" id="DAE05085.1"/>
    </source>
</evidence>
<name>A0A8S5PEP0_9CAUD</name>
<dbReference type="InterPro" id="IPR024269">
    <property type="entry name" value="DUF3791"/>
</dbReference>
<protein>
    <submittedName>
        <fullName evidence="1">Uncharacterized protein</fullName>
    </submittedName>
</protein>
<sequence>MTEREIDIADMQCWVFRIAQTRWHISPIECAELFKKYDILGYISECYDLLCTYSYYHVVDDAELILASHNVFINDINSLKQTASPFISEEELFRRLGITEDDLVGFDDVEIE</sequence>